<protein>
    <submittedName>
        <fullName evidence="2">Deacetylase</fullName>
        <ecNumber evidence="2">3.1.1.-</ecNumber>
    </submittedName>
</protein>
<dbReference type="InterPro" id="IPR006680">
    <property type="entry name" value="Amidohydro-rel"/>
</dbReference>
<dbReference type="SUPFAM" id="SSF51556">
    <property type="entry name" value="Metallo-dependent hydrolases"/>
    <property type="match status" value="1"/>
</dbReference>
<dbReference type="AlphaFoldDB" id="A0A1J5T678"/>
<dbReference type="InterPro" id="IPR011059">
    <property type="entry name" value="Metal-dep_hydrolase_composite"/>
</dbReference>
<evidence type="ECO:0000313" key="2">
    <source>
        <dbReference type="EMBL" id="OIR07638.1"/>
    </source>
</evidence>
<name>A0A1J5T678_9ZZZZ</name>
<dbReference type="Gene3D" id="3.20.20.140">
    <property type="entry name" value="Metal-dependent hydrolases"/>
    <property type="match status" value="1"/>
</dbReference>
<accession>A0A1J5T678</accession>
<comment type="caution">
    <text evidence="2">The sequence shown here is derived from an EMBL/GenBank/DDBJ whole genome shotgun (WGS) entry which is preliminary data.</text>
</comment>
<gene>
    <name evidence="2" type="ORF">GALL_103010</name>
</gene>
<dbReference type="Pfam" id="PF01979">
    <property type="entry name" value="Amidohydro_1"/>
    <property type="match status" value="1"/>
</dbReference>
<feature type="domain" description="Amidohydrolase-related" evidence="1">
    <location>
        <begin position="287"/>
        <end position="399"/>
    </location>
</feature>
<dbReference type="SUPFAM" id="SSF51338">
    <property type="entry name" value="Composite domain of metallo-dependent hydrolases"/>
    <property type="match status" value="1"/>
</dbReference>
<dbReference type="GO" id="GO:0016810">
    <property type="term" value="F:hydrolase activity, acting on carbon-nitrogen (but not peptide) bonds"/>
    <property type="evidence" value="ECO:0007669"/>
    <property type="project" value="InterPro"/>
</dbReference>
<dbReference type="PANTHER" id="PTHR42717">
    <property type="entry name" value="DIHYDROOROTASE-RELATED"/>
    <property type="match status" value="1"/>
</dbReference>
<evidence type="ECO:0000259" key="1">
    <source>
        <dbReference type="Pfam" id="PF01979"/>
    </source>
</evidence>
<dbReference type="Gene3D" id="2.30.40.10">
    <property type="entry name" value="Urease, subunit C, domain 1"/>
    <property type="match status" value="1"/>
</dbReference>
<keyword evidence="2" id="KW-0378">Hydrolase</keyword>
<reference evidence="2" key="1">
    <citation type="submission" date="2016-10" db="EMBL/GenBank/DDBJ databases">
        <title>Sequence of Gallionella enrichment culture.</title>
        <authorList>
            <person name="Poehlein A."/>
            <person name="Muehling M."/>
            <person name="Daniel R."/>
        </authorList>
    </citation>
    <scope>NUCLEOTIDE SEQUENCE</scope>
</reference>
<dbReference type="EC" id="3.1.1.-" evidence="2"/>
<organism evidence="2">
    <name type="scientific">mine drainage metagenome</name>
    <dbReference type="NCBI Taxonomy" id="410659"/>
    <lineage>
        <taxon>unclassified sequences</taxon>
        <taxon>metagenomes</taxon>
        <taxon>ecological metagenomes</taxon>
    </lineage>
</organism>
<dbReference type="EMBL" id="MLJW01000036">
    <property type="protein sequence ID" value="OIR07638.1"/>
    <property type="molecule type" value="Genomic_DNA"/>
</dbReference>
<proteinExistence type="predicted"/>
<dbReference type="NCBIfam" id="NF006689">
    <property type="entry name" value="PRK09237.1"/>
    <property type="match status" value="1"/>
</dbReference>
<dbReference type="InterPro" id="IPR020043">
    <property type="entry name" value="Deacetylase_Atu3266-like"/>
</dbReference>
<dbReference type="InterPro" id="IPR032466">
    <property type="entry name" value="Metal_Hydrolase"/>
</dbReference>
<dbReference type="GO" id="GO:0019213">
    <property type="term" value="F:deacetylase activity"/>
    <property type="evidence" value="ECO:0007669"/>
    <property type="project" value="InterPro"/>
</dbReference>
<sequence length="428" mass="47226">MKKYLLPFLLLLSINSVLSQSYNIVIKGGHVIDPKNNIDKVLDIAISDGKIVEVAANIDDRKAIQVINAEGLFVTPGLIDMHTHDFYGTETDHQYENGNLAISPDGFTFRNGVTTVVDAGSSGWRSFTTFKAQTIDQSQTRVLAFLNIVGEGMRSMYEQNVNDMDPKMSALIAKKYKDIIVGFKAAHFEGAEWTAVDRAVEAGNMAGNIPVMIDFGVSNPPLSIEELFLKHLRPGDIFTHCFAQLSSREYIVDLKTNKVKPFVWEAQKRGIIFDVGYGGISFAFSQAIPALHEGFYPNSISTDLHVGSMNNAMKDMLTTMSKFMAMGMDIKNIITACTWNPAKEIKHEELGNLSPGSVADVALLNIRKGHFGLFDYTGYKIETDKKLECELTIRDGKIVYDLNGIAKPIVVAPNTGTDTKNLPKAKTN</sequence>
<dbReference type="PIRSF" id="PIRSF039004">
    <property type="entry name" value="ADE_EF_0837"/>
    <property type="match status" value="1"/>
</dbReference>
<dbReference type="PANTHER" id="PTHR42717:SF1">
    <property type="entry name" value="IMIDAZOLONEPROPIONASE AND RELATED AMIDOHYDROLASES"/>
    <property type="match status" value="1"/>
</dbReference>